<feature type="transmembrane region" description="Helical" evidence="15">
    <location>
        <begin position="154"/>
        <end position="174"/>
    </location>
</feature>
<dbReference type="InterPro" id="IPR037219">
    <property type="entry name" value="Peptidase_M41-like"/>
</dbReference>
<dbReference type="GO" id="GO:0006508">
    <property type="term" value="P:proteolysis"/>
    <property type="evidence" value="ECO:0007669"/>
    <property type="project" value="UniProtKB-KW"/>
</dbReference>
<dbReference type="CDD" id="cd19501">
    <property type="entry name" value="RecA-like_FtsH"/>
    <property type="match status" value="1"/>
</dbReference>
<dbReference type="InterPro" id="IPR027417">
    <property type="entry name" value="P-loop_NTPase"/>
</dbReference>
<proteinExistence type="inferred from homology"/>
<organism evidence="19 20">
    <name type="scientific">Ramlibacter rhizophilus</name>
    <dbReference type="NCBI Taxonomy" id="1781167"/>
    <lineage>
        <taxon>Bacteria</taxon>
        <taxon>Pseudomonadati</taxon>
        <taxon>Pseudomonadota</taxon>
        <taxon>Betaproteobacteria</taxon>
        <taxon>Burkholderiales</taxon>
        <taxon>Comamonadaceae</taxon>
        <taxon>Ramlibacter</taxon>
    </lineage>
</organism>
<dbReference type="RefSeq" id="WP_135284896.1">
    <property type="nucleotide sequence ID" value="NZ_SMLL01000003.1"/>
</dbReference>
<evidence type="ECO:0000313" key="20">
    <source>
        <dbReference type="Proteomes" id="UP000297564"/>
    </source>
</evidence>
<dbReference type="GO" id="GO:0008270">
    <property type="term" value="F:zinc ion binding"/>
    <property type="evidence" value="ECO:0007669"/>
    <property type="project" value="UniProtKB-UniRule"/>
</dbReference>
<keyword evidence="7 15" id="KW-0547">Nucleotide-binding</keyword>
<dbReference type="EC" id="3.4.24.-" evidence="15"/>
<dbReference type="Gene3D" id="3.40.50.300">
    <property type="entry name" value="P-loop containing nucleotide triphosphate hydrolases"/>
    <property type="match status" value="1"/>
</dbReference>
<dbReference type="FunFam" id="1.20.58.760:FF:000001">
    <property type="entry name" value="ATP-dependent zinc metalloprotease FtsH"/>
    <property type="match status" value="1"/>
</dbReference>
<protein>
    <recommendedName>
        <fullName evidence="15">ATP-dependent zinc metalloprotease FtsH</fullName>
        <ecNumber evidence="15">3.4.24.-</ecNumber>
    </recommendedName>
</protein>
<keyword evidence="5 15" id="KW-0812">Transmembrane</keyword>
<keyword evidence="20" id="KW-1185">Reference proteome</keyword>
<evidence type="ECO:0000256" key="6">
    <source>
        <dbReference type="ARBA" id="ARBA00022723"/>
    </source>
</evidence>
<evidence type="ECO:0000259" key="18">
    <source>
        <dbReference type="SMART" id="SM00382"/>
    </source>
</evidence>
<dbReference type="GO" id="GO:0005886">
    <property type="term" value="C:plasma membrane"/>
    <property type="evidence" value="ECO:0007669"/>
    <property type="project" value="UniProtKB-SubCell"/>
</dbReference>
<dbReference type="GO" id="GO:0004176">
    <property type="term" value="F:ATP-dependent peptidase activity"/>
    <property type="evidence" value="ECO:0007669"/>
    <property type="project" value="InterPro"/>
</dbReference>
<keyword evidence="4 15" id="KW-0645">Protease</keyword>
<dbReference type="Gene3D" id="1.10.8.60">
    <property type="match status" value="1"/>
</dbReference>
<feature type="compositionally biased region" description="Low complexity" evidence="17">
    <location>
        <begin position="93"/>
        <end position="109"/>
    </location>
</feature>
<evidence type="ECO:0000256" key="9">
    <source>
        <dbReference type="ARBA" id="ARBA00022833"/>
    </source>
</evidence>
<feature type="domain" description="AAA+ ATPase" evidence="18">
    <location>
        <begin position="243"/>
        <end position="382"/>
    </location>
</feature>
<name>A0A4Z0BQM7_9BURK</name>
<evidence type="ECO:0000256" key="8">
    <source>
        <dbReference type="ARBA" id="ARBA00022801"/>
    </source>
</evidence>
<keyword evidence="13 15" id="KW-0472">Membrane</keyword>
<dbReference type="GO" id="GO:0005524">
    <property type="term" value="F:ATP binding"/>
    <property type="evidence" value="ECO:0007669"/>
    <property type="project" value="UniProtKB-UniRule"/>
</dbReference>
<evidence type="ECO:0000256" key="12">
    <source>
        <dbReference type="ARBA" id="ARBA00023049"/>
    </source>
</evidence>
<feature type="binding site" evidence="15">
    <location>
        <position position="476"/>
    </location>
    <ligand>
        <name>Zn(2+)</name>
        <dbReference type="ChEBI" id="CHEBI:29105"/>
        <note>catalytic</note>
    </ligand>
</feature>
<dbReference type="Pfam" id="PF00004">
    <property type="entry name" value="AAA"/>
    <property type="match status" value="1"/>
</dbReference>
<dbReference type="PANTHER" id="PTHR23076:SF97">
    <property type="entry name" value="ATP-DEPENDENT ZINC METALLOPROTEASE YME1L1"/>
    <property type="match status" value="1"/>
</dbReference>
<evidence type="ECO:0000256" key="13">
    <source>
        <dbReference type="ARBA" id="ARBA00023136"/>
    </source>
</evidence>
<dbReference type="Pfam" id="PF06480">
    <property type="entry name" value="FtsH_ext"/>
    <property type="match status" value="1"/>
</dbReference>
<evidence type="ECO:0000256" key="3">
    <source>
        <dbReference type="ARBA" id="ARBA00022475"/>
    </source>
</evidence>
<dbReference type="InterPro" id="IPR003959">
    <property type="entry name" value="ATPase_AAA_core"/>
</dbReference>
<keyword evidence="8 15" id="KW-0378">Hydrolase</keyword>
<dbReference type="FunFam" id="1.10.8.60:FF:000001">
    <property type="entry name" value="ATP-dependent zinc metalloprotease FtsH"/>
    <property type="match status" value="1"/>
</dbReference>
<gene>
    <name evidence="15" type="primary">ftsH</name>
    <name evidence="19" type="ORF">EZ242_09520</name>
</gene>
<dbReference type="GO" id="GO:0004222">
    <property type="term" value="F:metalloendopeptidase activity"/>
    <property type="evidence" value="ECO:0007669"/>
    <property type="project" value="InterPro"/>
</dbReference>
<comment type="caution">
    <text evidence="19">The sequence shown here is derived from an EMBL/GenBank/DDBJ whole genome shotgun (WGS) entry which is preliminary data.</text>
</comment>
<dbReference type="InterPro" id="IPR005936">
    <property type="entry name" value="FtsH"/>
</dbReference>
<evidence type="ECO:0000256" key="17">
    <source>
        <dbReference type="SAM" id="MobiDB-lite"/>
    </source>
</evidence>
<feature type="region of interest" description="Disordered" evidence="17">
    <location>
        <begin position="93"/>
        <end position="116"/>
    </location>
</feature>
<dbReference type="Pfam" id="PF17862">
    <property type="entry name" value="AAA_lid_3"/>
    <property type="match status" value="1"/>
</dbReference>
<dbReference type="PROSITE" id="PS00674">
    <property type="entry name" value="AAA"/>
    <property type="match status" value="1"/>
</dbReference>
<dbReference type="AlphaFoldDB" id="A0A4Z0BQM7"/>
<keyword evidence="9 15" id="KW-0862">Zinc</keyword>
<evidence type="ECO:0000256" key="2">
    <source>
        <dbReference type="ARBA" id="ARBA00010044"/>
    </source>
</evidence>
<dbReference type="FunFam" id="3.40.50.300:FF:000001">
    <property type="entry name" value="ATP-dependent zinc metalloprotease FtsH"/>
    <property type="match status" value="1"/>
</dbReference>
<reference evidence="19 20" key="1">
    <citation type="submission" date="2019-03" db="EMBL/GenBank/DDBJ databases">
        <title>Ramlibacter rhizophilus CCTCC AB2015357, whole genome shotgun sequence.</title>
        <authorList>
            <person name="Zhang X."/>
            <person name="Feng G."/>
            <person name="Zhu H."/>
        </authorList>
    </citation>
    <scope>NUCLEOTIDE SEQUENCE [LARGE SCALE GENOMIC DNA]</scope>
    <source>
        <strain evidence="19 20">CCTCC AB2015357</strain>
    </source>
</reference>
<feature type="region of interest" description="Disordered" evidence="17">
    <location>
        <begin position="652"/>
        <end position="671"/>
    </location>
</feature>
<evidence type="ECO:0000256" key="7">
    <source>
        <dbReference type="ARBA" id="ARBA00022741"/>
    </source>
</evidence>
<dbReference type="Proteomes" id="UP000297564">
    <property type="component" value="Unassembled WGS sequence"/>
</dbReference>
<keyword evidence="6 15" id="KW-0479">Metal-binding</keyword>
<dbReference type="SMART" id="SM00382">
    <property type="entry name" value="AAA"/>
    <property type="match status" value="1"/>
</dbReference>
<evidence type="ECO:0000256" key="15">
    <source>
        <dbReference type="HAMAP-Rule" id="MF_01458"/>
    </source>
</evidence>
<feature type="binding site" evidence="15">
    <location>
        <position position="548"/>
    </location>
    <ligand>
        <name>Zn(2+)</name>
        <dbReference type="ChEBI" id="CHEBI:29105"/>
        <note>catalytic</note>
    </ligand>
</feature>
<evidence type="ECO:0000256" key="16">
    <source>
        <dbReference type="RuleBase" id="RU003651"/>
    </source>
</evidence>
<dbReference type="GO" id="GO:0016887">
    <property type="term" value="F:ATP hydrolysis activity"/>
    <property type="evidence" value="ECO:0007669"/>
    <property type="project" value="UniProtKB-UniRule"/>
</dbReference>
<evidence type="ECO:0000313" key="19">
    <source>
        <dbReference type="EMBL" id="TFZ01597.1"/>
    </source>
</evidence>
<comment type="cofactor">
    <cofactor evidence="15">
        <name>Zn(2+)</name>
        <dbReference type="ChEBI" id="CHEBI:29105"/>
    </cofactor>
    <text evidence="15">Binds 1 zinc ion per subunit.</text>
</comment>
<keyword evidence="3 15" id="KW-1003">Cell membrane</keyword>
<dbReference type="PANTHER" id="PTHR23076">
    <property type="entry name" value="METALLOPROTEASE M41 FTSH"/>
    <property type="match status" value="1"/>
</dbReference>
<dbReference type="EMBL" id="SMLL01000003">
    <property type="protein sequence ID" value="TFZ01597.1"/>
    <property type="molecule type" value="Genomic_DNA"/>
</dbReference>
<dbReference type="InterPro" id="IPR000642">
    <property type="entry name" value="Peptidase_M41"/>
</dbReference>
<accession>A0A4Z0BQM7</accession>
<keyword evidence="12 15" id="KW-0482">Metalloprotease</keyword>
<dbReference type="NCBIfam" id="TIGR01241">
    <property type="entry name" value="FtsH_fam"/>
    <property type="match status" value="1"/>
</dbReference>
<feature type="region of interest" description="Disordered" evidence="17">
    <location>
        <begin position="1"/>
        <end position="20"/>
    </location>
</feature>
<keyword evidence="10 15" id="KW-0067">ATP-binding</keyword>
<feature type="compositionally biased region" description="Pro residues" evidence="17">
    <location>
        <begin position="1"/>
        <end position="14"/>
    </location>
</feature>
<feature type="binding site" evidence="15">
    <location>
        <position position="472"/>
    </location>
    <ligand>
        <name>Zn(2+)</name>
        <dbReference type="ChEBI" id="CHEBI:29105"/>
        <note>catalytic</note>
    </ligand>
</feature>
<keyword evidence="11 15" id="KW-1133">Transmembrane helix</keyword>
<comment type="similarity">
    <text evidence="16">Belongs to the AAA ATPase family.</text>
</comment>
<feature type="binding site" evidence="15">
    <location>
        <begin position="251"/>
        <end position="258"/>
    </location>
    <ligand>
        <name>ATP</name>
        <dbReference type="ChEBI" id="CHEBI:30616"/>
    </ligand>
</feature>
<evidence type="ECO:0000256" key="4">
    <source>
        <dbReference type="ARBA" id="ARBA00022670"/>
    </source>
</evidence>
<evidence type="ECO:0000256" key="5">
    <source>
        <dbReference type="ARBA" id="ARBA00022692"/>
    </source>
</evidence>
<dbReference type="InterPro" id="IPR011546">
    <property type="entry name" value="Pept_M41_FtsH_extracell"/>
</dbReference>
<dbReference type="SUPFAM" id="SSF52540">
    <property type="entry name" value="P-loop containing nucleoside triphosphate hydrolases"/>
    <property type="match status" value="1"/>
</dbReference>
<comment type="subunit">
    <text evidence="15">Homohexamer.</text>
</comment>
<comment type="similarity">
    <text evidence="14 15">In the central section; belongs to the AAA ATPase family.</text>
</comment>
<sequence>MAPPPNPKLPPRPGGTPLGGMPPRRSWAVFLVILLINYWVFSQLLPGADEPVTVPYTTFREQVAQDNVSAIYSQGTSIEGRFKSPVTWPPANAAGAGSAAPAPGVGPIASRAPSRTSATFTTELPTFFDRGLEDFLIRHGVEISATPIRQGSGWATLLFGFGPALLIIAFYVWLWRRASAQGGMGGGGLFGIGRSKAKRYDIDKDTRVTFDDVAGIDEAEAELVEIVDFLKSPQKYTRLGGTAPKGVLLVGSPGTGKTLLAKAVAGEAGVPFFSMSAAEFVEMIVGVGAARVRDLFKQARESAPAIIFIDEVDAIGRARGQAVLGGASEQEHTLQQILTEMDGFTGREGIIVLAATNQPDVLDRALLRPGRFDRRVVVNLPDKAGRRAILDVHVRKVPLAADANLEELAQATPGFSGADLKNLVNEAALLAARRGEAAVQQKDFLDSLEKIVLGPERPLLLSAEDRERIAYHESGHAILGLLVPGADPVHRVSIVPRGQALGVTYQRPSADRYNYPEDYLRARIIGMLGGRAAEEVVYGTRTTGAENDIEQATQLARNMVTRWGMSDAVGMVQLAPRQNAFLGGPAGFGGDRPFSEQTASLIDAEVQRIINECHVQAKRLLHQHRKALDALVASLLRQETLSEHEILQATGLQPAPQLHGRPMVPNAASQA</sequence>
<dbReference type="InterPro" id="IPR003593">
    <property type="entry name" value="AAA+_ATPase"/>
</dbReference>
<dbReference type="OrthoDB" id="9809379at2"/>
<dbReference type="HAMAP" id="MF_01458">
    <property type="entry name" value="FtsH"/>
    <property type="match status" value="1"/>
</dbReference>
<feature type="active site" evidence="15">
    <location>
        <position position="473"/>
    </location>
</feature>
<evidence type="ECO:0000256" key="11">
    <source>
        <dbReference type="ARBA" id="ARBA00022989"/>
    </source>
</evidence>
<comment type="similarity">
    <text evidence="2 15">In the C-terminal section; belongs to the peptidase M41 family.</text>
</comment>
<feature type="transmembrane region" description="Helical" evidence="15">
    <location>
        <begin position="27"/>
        <end position="45"/>
    </location>
</feature>
<dbReference type="Pfam" id="PF01434">
    <property type="entry name" value="Peptidase_M41"/>
    <property type="match status" value="1"/>
</dbReference>
<dbReference type="InterPro" id="IPR041569">
    <property type="entry name" value="AAA_lid_3"/>
</dbReference>
<dbReference type="Gene3D" id="3.30.720.210">
    <property type="match status" value="1"/>
</dbReference>
<comment type="function">
    <text evidence="15">Acts as a processive, ATP-dependent zinc metallopeptidase for both cytoplasmic and membrane proteins. Plays a role in the quality control of integral membrane proteins.</text>
</comment>
<dbReference type="InterPro" id="IPR003960">
    <property type="entry name" value="ATPase_AAA_CS"/>
</dbReference>
<evidence type="ECO:0000256" key="1">
    <source>
        <dbReference type="ARBA" id="ARBA00004370"/>
    </source>
</evidence>
<dbReference type="Gene3D" id="1.20.58.760">
    <property type="entry name" value="Peptidase M41"/>
    <property type="match status" value="1"/>
</dbReference>
<evidence type="ECO:0000256" key="14">
    <source>
        <dbReference type="ARBA" id="ARBA00061570"/>
    </source>
</evidence>
<dbReference type="GO" id="GO:0030163">
    <property type="term" value="P:protein catabolic process"/>
    <property type="evidence" value="ECO:0007669"/>
    <property type="project" value="UniProtKB-UniRule"/>
</dbReference>
<dbReference type="SUPFAM" id="SSF140990">
    <property type="entry name" value="FtsH protease domain-like"/>
    <property type="match status" value="1"/>
</dbReference>
<comment type="subcellular location">
    <subcellularLocation>
        <location evidence="15">Cell membrane</location>
        <topology evidence="15">Multi-pass membrane protein</topology>
        <orientation evidence="15">Cytoplasmic side</orientation>
    </subcellularLocation>
    <subcellularLocation>
        <location evidence="1">Membrane</location>
    </subcellularLocation>
</comment>
<evidence type="ECO:0000256" key="10">
    <source>
        <dbReference type="ARBA" id="ARBA00022840"/>
    </source>
</evidence>